<dbReference type="Proteomes" id="UP000743370">
    <property type="component" value="Unassembled WGS sequence"/>
</dbReference>
<reference evidence="2 3" key="1">
    <citation type="submission" date="2020-05" db="EMBL/GenBank/DDBJ databases">
        <title>Vigna angularis (adzuki bean) Var. LongXiaoDou No. 4 denovo assembly.</title>
        <authorList>
            <person name="Xiang H."/>
        </authorList>
    </citation>
    <scope>NUCLEOTIDE SEQUENCE [LARGE SCALE GENOMIC DNA]</scope>
    <source>
        <tissue evidence="2">Leaf</tissue>
    </source>
</reference>
<evidence type="ECO:0000313" key="3">
    <source>
        <dbReference type="Proteomes" id="UP000743370"/>
    </source>
</evidence>
<evidence type="ECO:0000313" key="2">
    <source>
        <dbReference type="EMBL" id="KAG2395637.1"/>
    </source>
</evidence>
<sequence length="76" mass="8402">MREDGGYYRTGWGPDSEKENSGTPFECLRPHGTLLDEPSLSSDDLRMDPSSLSSDDDVFNFLRSFDTVGGFSSSDD</sequence>
<organism evidence="2 3">
    <name type="scientific">Phaseolus angularis</name>
    <name type="common">Azuki bean</name>
    <name type="synonym">Vigna angularis</name>
    <dbReference type="NCBI Taxonomy" id="3914"/>
    <lineage>
        <taxon>Eukaryota</taxon>
        <taxon>Viridiplantae</taxon>
        <taxon>Streptophyta</taxon>
        <taxon>Embryophyta</taxon>
        <taxon>Tracheophyta</taxon>
        <taxon>Spermatophyta</taxon>
        <taxon>Magnoliopsida</taxon>
        <taxon>eudicotyledons</taxon>
        <taxon>Gunneridae</taxon>
        <taxon>Pentapetalae</taxon>
        <taxon>rosids</taxon>
        <taxon>fabids</taxon>
        <taxon>Fabales</taxon>
        <taxon>Fabaceae</taxon>
        <taxon>Papilionoideae</taxon>
        <taxon>50 kb inversion clade</taxon>
        <taxon>NPAAA clade</taxon>
        <taxon>indigoferoid/millettioid clade</taxon>
        <taxon>Phaseoleae</taxon>
        <taxon>Vigna</taxon>
    </lineage>
</organism>
<protein>
    <submittedName>
        <fullName evidence="2">Uncharacterized protein</fullName>
    </submittedName>
</protein>
<proteinExistence type="predicted"/>
<dbReference type="AlphaFoldDB" id="A0A8T0K793"/>
<feature type="region of interest" description="Disordered" evidence="1">
    <location>
        <begin position="1"/>
        <end position="51"/>
    </location>
</feature>
<comment type="caution">
    <text evidence="2">The sequence shown here is derived from an EMBL/GenBank/DDBJ whole genome shotgun (WGS) entry which is preliminary data.</text>
</comment>
<gene>
    <name evidence="2" type="ORF">HKW66_Vig0069870</name>
</gene>
<evidence type="ECO:0000256" key="1">
    <source>
        <dbReference type="SAM" id="MobiDB-lite"/>
    </source>
</evidence>
<name>A0A8T0K793_PHAAN</name>
<dbReference type="EMBL" id="JABFOF010000006">
    <property type="protein sequence ID" value="KAG2395637.1"/>
    <property type="molecule type" value="Genomic_DNA"/>
</dbReference>
<accession>A0A8T0K793</accession>